<name>A0AAE1B6V5_9GAST</name>
<gene>
    <name evidence="2" type="ORF">RRG08_003114</name>
</gene>
<evidence type="ECO:0000313" key="2">
    <source>
        <dbReference type="EMBL" id="KAK3800708.1"/>
    </source>
</evidence>
<sequence length="147" mass="16315">MDGVRLCERFNSEGRKMTEGQTAAVISLGRIIEHGSADNNEKNTRNTHKLLTGHPAPYDRRHPVSVIPASSSQAHWSWHVMRHKSTIPTARAWDTPKSQRIPRDNIRRSSTPALPPCAISASSSLSDLGWVWNTASRWGAGRITTPD</sequence>
<evidence type="ECO:0000256" key="1">
    <source>
        <dbReference type="SAM" id="MobiDB-lite"/>
    </source>
</evidence>
<keyword evidence="3" id="KW-1185">Reference proteome</keyword>
<feature type="region of interest" description="Disordered" evidence="1">
    <location>
        <begin position="36"/>
        <end position="63"/>
    </location>
</feature>
<organism evidence="2 3">
    <name type="scientific">Elysia crispata</name>
    <name type="common">lettuce slug</name>
    <dbReference type="NCBI Taxonomy" id="231223"/>
    <lineage>
        <taxon>Eukaryota</taxon>
        <taxon>Metazoa</taxon>
        <taxon>Spiralia</taxon>
        <taxon>Lophotrochozoa</taxon>
        <taxon>Mollusca</taxon>
        <taxon>Gastropoda</taxon>
        <taxon>Heterobranchia</taxon>
        <taxon>Euthyneura</taxon>
        <taxon>Panpulmonata</taxon>
        <taxon>Sacoglossa</taxon>
        <taxon>Placobranchoidea</taxon>
        <taxon>Plakobranchidae</taxon>
        <taxon>Elysia</taxon>
    </lineage>
</organism>
<comment type="caution">
    <text evidence="2">The sequence shown here is derived from an EMBL/GenBank/DDBJ whole genome shotgun (WGS) entry which is preliminary data.</text>
</comment>
<accession>A0AAE1B6V5</accession>
<reference evidence="2" key="1">
    <citation type="journal article" date="2023" name="G3 (Bethesda)">
        <title>A reference genome for the long-term kleptoplast-retaining sea slug Elysia crispata morphotype clarki.</title>
        <authorList>
            <person name="Eastman K.E."/>
            <person name="Pendleton A.L."/>
            <person name="Shaikh M.A."/>
            <person name="Suttiyut T."/>
            <person name="Ogas R."/>
            <person name="Tomko P."/>
            <person name="Gavelis G."/>
            <person name="Widhalm J.R."/>
            <person name="Wisecaver J.H."/>
        </authorList>
    </citation>
    <scope>NUCLEOTIDE SEQUENCE</scope>
    <source>
        <strain evidence="2">ECLA1</strain>
    </source>
</reference>
<evidence type="ECO:0000313" key="3">
    <source>
        <dbReference type="Proteomes" id="UP001283361"/>
    </source>
</evidence>
<dbReference type="EMBL" id="JAWDGP010000422">
    <property type="protein sequence ID" value="KAK3800708.1"/>
    <property type="molecule type" value="Genomic_DNA"/>
</dbReference>
<dbReference type="Proteomes" id="UP001283361">
    <property type="component" value="Unassembled WGS sequence"/>
</dbReference>
<dbReference type="AlphaFoldDB" id="A0AAE1B6V5"/>
<proteinExistence type="predicted"/>
<protein>
    <submittedName>
        <fullName evidence="2">Uncharacterized protein</fullName>
    </submittedName>
</protein>